<evidence type="ECO:0000256" key="1">
    <source>
        <dbReference type="ARBA" id="ARBA00004123"/>
    </source>
</evidence>
<dbReference type="FunFam" id="3.40.630.30:FF:000013">
    <property type="entry name" value="cysteine-rich protein 2-binding protein-like"/>
    <property type="match status" value="1"/>
</dbReference>
<dbReference type="Pfam" id="PF00583">
    <property type="entry name" value="Acetyltransf_1"/>
    <property type="match status" value="1"/>
</dbReference>
<protein>
    <recommendedName>
        <fullName evidence="9">Cysteine-rich protein 2-binding protein</fullName>
    </recommendedName>
    <alternativeName>
        <fullName evidence="11">ADA2A-containing complex subunit 2</fullName>
    </alternativeName>
    <alternativeName>
        <fullName evidence="12">CRP2-binding partner</fullName>
    </alternativeName>
    <alternativeName>
        <fullName evidence="10">Lysine acetyltransferase 14</fullName>
    </alternativeName>
</protein>
<evidence type="ECO:0000256" key="7">
    <source>
        <dbReference type="ARBA" id="ARBA00053435"/>
    </source>
</evidence>
<comment type="function">
    <text evidence="7">Component of the ATAC complex, a complex with histone acetyltransferase activity on histones H3 and H4. May function as a scaffold for the ATAC complex to promote ATAC complex stability. Has also weak histone acetyltransferase activity toward histone H4. Required for the normal progression through G1 and G2/M phases of the cell cycle.</text>
</comment>
<dbReference type="GO" id="GO:0140672">
    <property type="term" value="C:ATAC complex"/>
    <property type="evidence" value="ECO:0007669"/>
    <property type="project" value="UniProtKB-ARBA"/>
</dbReference>
<keyword evidence="3" id="KW-0963">Cytoplasm</keyword>
<dbReference type="AlphaFoldDB" id="A0AAY4A869"/>
<dbReference type="InterPro" id="IPR016181">
    <property type="entry name" value="Acyl_CoA_acyltransferase"/>
</dbReference>
<keyword evidence="4" id="KW-0597">Phosphoprotein</keyword>
<feature type="region of interest" description="Disordered" evidence="13">
    <location>
        <begin position="423"/>
        <end position="443"/>
    </location>
</feature>
<reference evidence="15" key="3">
    <citation type="submission" date="2025-09" db="UniProtKB">
        <authorList>
            <consortium name="Ensembl"/>
        </authorList>
    </citation>
    <scope>IDENTIFICATION</scope>
</reference>
<evidence type="ECO:0000313" key="16">
    <source>
        <dbReference type="Proteomes" id="UP000694580"/>
    </source>
</evidence>
<evidence type="ECO:0000256" key="12">
    <source>
        <dbReference type="ARBA" id="ARBA00079746"/>
    </source>
</evidence>
<feature type="region of interest" description="Disordered" evidence="13">
    <location>
        <begin position="326"/>
        <end position="360"/>
    </location>
</feature>
<gene>
    <name evidence="15" type="primary">KAT14</name>
</gene>
<keyword evidence="5" id="KW-0007">Acetylation</keyword>
<evidence type="ECO:0000259" key="14">
    <source>
        <dbReference type="PROSITE" id="PS51186"/>
    </source>
</evidence>
<reference evidence="15 16" key="1">
    <citation type="submission" date="2020-06" db="EMBL/GenBank/DDBJ databases">
        <authorList>
            <consortium name="Wellcome Sanger Institute Data Sharing"/>
        </authorList>
    </citation>
    <scope>NUCLEOTIDE SEQUENCE [LARGE SCALE GENOMIC DNA]</scope>
</reference>
<feature type="compositionally biased region" description="Basic and acidic residues" evidence="13">
    <location>
        <begin position="260"/>
        <end position="278"/>
    </location>
</feature>
<dbReference type="GO" id="GO:0004402">
    <property type="term" value="F:histone acetyltransferase activity"/>
    <property type="evidence" value="ECO:0007669"/>
    <property type="project" value="TreeGrafter"/>
</dbReference>
<evidence type="ECO:0000256" key="6">
    <source>
        <dbReference type="ARBA" id="ARBA00023242"/>
    </source>
</evidence>
<dbReference type="GO" id="GO:0051302">
    <property type="term" value="P:regulation of cell division"/>
    <property type="evidence" value="ECO:0007669"/>
    <property type="project" value="UniProtKB-ARBA"/>
</dbReference>
<feature type="compositionally biased region" description="Basic and acidic residues" evidence="13">
    <location>
        <begin position="423"/>
        <end position="439"/>
    </location>
</feature>
<comment type="subcellular location">
    <subcellularLocation>
        <location evidence="2">Cytoplasm</location>
    </subcellularLocation>
    <subcellularLocation>
        <location evidence="1">Nucleus</location>
    </subcellularLocation>
</comment>
<keyword evidence="16" id="KW-1185">Reference proteome</keyword>
<evidence type="ECO:0000256" key="13">
    <source>
        <dbReference type="SAM" id="MobiDB-lite"/>
    </source>
</evidence>
<evidence type="ECO:0000256" key="9">
    <source>
        <dbReference type="ARBA" id="ARBA00068048"/>
    </source>
</evidence>
<dbReference type="Proteomes" id="UP000694580">
    <property type="component" value="Chromosome 3"/>
</dbReference>
<dbReference type="PANTHER" id="PTHR20916:SF26">
    <property type="entry name" value="CYSTEINE-RICH PROTEIN 2-BINDING PROTEIN"/>
    <property type="match status" value="1"/>
</dbReference>
<evidence type="ECO:0000256" key="5">
    <source>
        <dbReference type="ARBA" id="ARBA00022990"/>
    </source>
</evidence>
<sequence>RNSAIYRSGGCSRLSEAMCGSASEGLEEGEVEGETLLIVESEDQASVDLSHDQSGDSLTSDVGEDGESSWAEDVSFYCDKCHKWIPAAQLRGQQPSYLKGDNFFKFVCSGCCEDGKETFERMRLTWQQVVMLAMYNLSLEGTGRQGYFRWKEDICAFIGRHWTFLLGSRKKTSTWWSTVAGCLSVGSPTFFRSGAQEFGEPGWWKLVQNRPPTLRPDGDKSSVASLKAKAPAKPTLDPIITVEGLRKRGGRNPVENAMQLKEKRSRTQEAKDIRRAQKEAASVAGGYQDRSTSSTPVKMSSSASSCAARGRRPDLVLEKGEVVDFSSLSSSDRTPLTSPSPSPSPDFSGPGTPASHSATPSLLSEADLIPDAMPPQALFHDDDELDGEGMIDPGMESVPPPSMPLAGAALIVRKKLRPAQHIKQEVESEDEEHHHHDDSAAGSAPRYSFLSLYEERVLLRRLEACPQALAVTPQAKRLHRKLLVRQAKRERGLALFDVDQAVTAALSLVGGVYGAQEADAPKYRTTSQDLRILDRFQTAVSSRRSFHHHSVSFWHRLMGSDASTDQSIKSPYTSRTLKPFIRRDYESRPLKMNLLAEIRAHPHRGDARWTPEPDGPVDYCYVRPNHIPSVNAMCHDVFWPGVDLSECLQYPDFSVVALYKKVVIGFGFMVPDVKYNEAYISFLLVHPEWRRAGIATFMIYHLIQTCMGKDVTLHVSASNPAMLLYQKLGFKTEEYILDFYDKYYPVDSKECRHAFFLRLRR</sequence>
<dbReference type="PROSITE" id="PS51186">
    <property type="entry name" value="GNAT"/>
    <property type="match status" value="1"/>
</dbReference>
<comment type="subunit">
    <text evidence="8">Interacts with the LIM 1 domain of CSRP2. Component of the ADA2A-containing complex (ATAC), composed of CSRP2BP, KAT2A, TADA2L, TADA3L, ZZ3, MBIP, WDR5, YEATS2, CCDC101 and DR1. In the complex, it probably interacts directly with KAT2A, MBIP and WDR5.</text>
</comment>
<evidence type="ECO:0000256" key="10">
    <source>
        <dbReference type="ARBA" id="ARBA00077405"/>
    </source>
</evidence>
<dbReference type="FunFam" id="3.90.980.20:FF:000004">
    <property type="entry name" value="Cysteine-rich protein 2-binding protein-like"/>
    <property type="match status" value="1"/>
</dbReference>
<feature type="compositionally biased region" description="Low complexity" evidence="13">
    <location>
        <begin position="291"/>
        <end position="308"/>
    </location>
</feature>
<evidence type="ECO:0000256" key="2">
    <source>
        <dbReference type="ARBA" id="ARBA00004496"/>
    </source>
</evidence>
<reference evidence="15" key="2">
    <citation type="submission" date="2025-08" db="UniProtKB">
        <authorList>
            <consortium name="Ensembl"/>
        </authorList>
    </citation>
    <scope>IDENTIFICATION</scope>
</reference>
<dbReference type="Ensembl" id="ENSDCDT00010005191.1">
    <property type="protein sequence ID" value="ENSDCDP00010005024.1"/>
    <property type="gene ID" value="ENSDCDG00010002190.1"/>
</dbReference>
<evidence type="ECO:0000313" key="15">
    <source>
        <dbReference type="Ensembl" id="ENSDCDP00010005024.1"/>
    </source>
</evidence>
<dbReference type="GO" id="GO:0005737">
    <property type="term" value="C:cytoplasm"/>
    <property type="evidence" value="ECO:0007669"/>
    <property type="project" value="UniProtKB-SubCell"/>
</dbReference>
<feature type="compositionally biased region" description="Low complexity" evidence="13">
    <location>
        <begin position="326"/>
        <end position="337"/>
    </location>
</feature>
<feature type="region of interest" description="Disordered" evidence="13">
    <location>
        <begin position="46"/>
        <end position="67"/>
    </location>
</feature>
<dbReference type="GO" id="GO:0051726">
    <property type="term" value="P:regulation of cell cycle"/>
    <property type="evidence" value="ECO:0007669"/>
    <property type="project" value="UniProtKB-ARBA"/>
</dbReference>
<feature type="region of interest" description="Disordered" evidence="13">
    <location>
        <begin position="247"/>
        <end position="312"/>
    </location>
</feature>
<accession>A0AAY4A869</accession>
<dbReference type="CDD" id="cd04301">
    <property type="entry name" value="NAT_SF"/>
    <property type="match status" value="1"/>
</dbReference>
<evidence type="ECO:0000256" key="8">
    <source>
        <dbReference type="ARBA" id="ARBA00064759"/>
    </source>
</evidence>
<evidence type="ECO:0000256" key="3">
    <source>
        <dbReference type="ARBA" id="ARBA00022490"/>
    </source>
</evidence>
<proteinExistence type="predicted"/>
<dbReference type="PANTHER" id="PTHR20916">
    <property type="entry name" value="CYSTEINE AND GLYCINE-RICH PROTEIN 2 BINDING PROTEIN"/>
    <property type="match status" value="1"/>
</dbReference>
<keyword evidence="6" id="KW-0539">Nucleus</keyword>
<dbReference type="InterPro" id="IPR000182">
    <property type="entry name" value="GNAT_dom"/>
</dbReference>
<dbReference type="GeneTree" id="ENSGT00390000001146"/>
<dbReference type="SUPFAM" id="SSF55729">
    <property type="entry name" value="Acyl-CoA N-acyltransferases (Nat)"/>
    <property type="match status" value="1"/>
</dbReference>
<dbReference type="Gene3D" id="3.90.980.20">
    <property type="match status" value="1"/>
</dbReference>
<evidence type="ECO:0000256" key="11">
    <source>
        <dbReference type="ARBA" id="ARBA00079321"/>
    </source>
</evidence>
<feature type="domain" description="N-acetyltransferase" evidence="14">
    <location>
        <begin position="617"/>
        <end position="761"/>
    </location>
</feature>
<dbReference type="Gene3D" id="3.40.630.30">
    <property type="match status" value="1"/>
</dbReference>
<organism evidence="15 16">
    <name type="scientific">Denticeps clupeoides</name>
    <name type="common">denticle herring</name>
    <dbReference type="NCBI Taxonomy" id="299321"/>
    <lineage>
        <taxon>Eukaryota</taxon>
        <taxon>Metazoa</taxon>
        <taxon>Chordata</taxon>
        <taxon>Craniata</taxon>
        <taxon>Vertebrata</taxon>
        <taxon>Euteleostomi</taxon>
        <taxon>Actinopterygii</taxon>
        <taxon>Neopterygii</taxon>
        <taxon>Teleostei</taxon>
        <taxon>Clupei</taxon>
        <taxon>Clupeiformes</taxon>
        <taxon>Denticipitoidei</taxon>
        <taxon>Denticipitidae</taxon>
        <taxon>Denticeps</taxon>
    </lineage>
</organism>
<dbReference type="GO" id="GO:0005634">
    <property type="term" value="C:nucleus"/>
    <property type="evidence" value="ECO:0007669"/>
    <property type="project" value="UniProtKB-SubCell"/>
</dbReference>
<name>A0AAY4A869_9TELE</name>
<evidence type="ECO:0000256" key="4">
    <source>
        <dbReference type="ARBA" id="ARBA00022553"/>
    </source>
</evidence>